<evidence type="ECO:0000256" key="4">
    <source>
        <dbReference type="ARBA" id="ARBA00023002"/>
    </source>
</evidence>
<keyword evidence="4 5" id="KW-0560">Oxidoreductase</keyword>
<organism evidence="5 6">
    <name type="scientific">Actinomadura yumaensis</name>
    <dbReference type="NCBI Taxonomy" id="111807"/>
    <lineage>
        <taxon>Bacteria</taxon>
        <taxon>Bacillati</taxon>
        <taxon>Actinomycetota</taxon>
        <taxon>Actinomycetes</taxon>
        <taxon>Streptosporangiales</taxon>
        <taxon>Thermomonosporaceae</taxon>
        <taxon>Actinomadura</taxon>
    </lineage>
</organism>
<evidence type="ECO:0000313" key="5">
    <source>
        <dbReference type="EMBL" id="MFC6879389.1"/>
    </source>
</evidence>
<evidence type="ECO:0000256" key="3">
    <source>
        <dbReference type="ARBA" id="ARBA00022827"/>
    </source>
</evidence>
<accession>A0ABW2CCZ6</accession>
<proteinExistence type="inferred from homology"/>
<dbReference type="InterPro" id="IPR051209">
    <property type="entry name" value="FAD-bind_Monooxygenase_sf"/>
</dbReference>
<dbReference type="Gene3D" id="3.50.50.60">
    <property type="entry name" value="FAD/NAD(P)-binding domain"/>
    <property type="match status" value="2"/>
</dbReference>
<keyword evidence="6" id="KW-1185">Reference proteome</keyword>
<dbReference type="RefSeq" id="WP_160824013.1">
    <property type="nucleotide sequence ID" value="NZ_JBHSXS010000002.1"/>
</dbReference>
<dbReference type="InterPro" id="IPR036188">
    <property type="entry name" value="FAD/NAD-bd_sf"/>
</dbReference>
<dbReference type="InterPro" id="IPR020946">
    <property type="entry name" value="Flavin_mOase-like"/>
</dbReference>
<evidence type="ECO:0000313" key="6">
    <source>
        <dbReference type="Proteomes" id="UP001596380"/>
    </source>
</evidence>
<keyword evidence="5" id="KW-0503">Monooxygenase</keyword>
<dbReference type="Pfam" id="PF00743">
    <property type="entry name" value="FMO-like"/>
    <property type="match status" value="1"/>
</dbReference>
<dbReference type="PRINTS" id="PR00411">
    <property type="entry name" value="PNDRDTASEI"/>
</dbReference>
<dbReference type="SUPFAM" id="SSF51905">
    <property type="entry name" value="FAD/NAD(P)-binding domain"/>
    <property type="match status" value="2"/>
</dbReference>
<dbReference type="GO" id="GO:0004497">
    <property type="term" value="F:monooxygenase activity"/>
    <property type="evidence" value="ECO:0007669"/>
    <property type="project" value="UniProtKB-KW"/>
</dbReference>
<keyword evidence="3" id="KW-0274">FAD</keyword>
<reference evidence="6" key="1">
    <citation type="journal article" date="2019" name="Int. J. Syst. Evol. Microbiol.">
        <title>The Global Catalogue of Microorganisms (GCM) 10K type strain sequencing project: providing services to taxonomists for standard genome sequencing and annotation.</title>
        <authorList>
            <consortium name="The Broad Institute Genomics Platform"/>
            <consortium name="The Broad Institute Genome Sequencing Center for Infectious Disease"/>
            <person name="Wu L."/>
            <person name="Ma J."/>
        </authorList>
    </citation>
    <scope>NUCLEOTIDE SEQUENCE [LARGE SCALE GENOMIC DNA]</scope>
    <source>
        <strain evidence="6">JCM 3369</strain>
    </source>
</reference>
<dbReference type="Proteomes" id="UP001596380">
    <property type="component" value="Unassembled WGS sequence"/>
</dbReference>
<dbReference type="PANTHER" id="PTHR42877">
    <property type="entry name" value="L-ORNITHINE N(5)-MONOOXYGENASE-RELATED"/>
    <property type="match status" value="1"/>
</dbReference>
<protein>
    <submittedName>
        <fullName evidence="5">Flavin-containing monooxygenase</fullName>
        <ecNumber evidence="5">1.14.13.-</ecNumber>
    </submittedName>
</protein>
<comment type="similarity">
    <text evidence="1">Belongs to the FAD-binding monooxygenase family.</text>
</comment>
<dbReference type="EMBL" id="JBHSXS010000002">
    <property type="protein sequence ID" value="MFC6879389.1"/>
    <property type="molecule type" value="Genomic_DNA"/>
</dbReference>
<dbReference type="PANTHER" id="PTHR42877:SF4">
    <property type="entry name" value="FAD_NAD(P)-BINDING DOMAIN-CONTAINING PROTEIN-RELATED"/>
    <property type="match status" value="1"/>
</dbReference>
<comment type="caution">
    <text evidence="5">The sequence shown here is derived from an EMBL/GenBank/DDBJ whole genome shotgun (WGS) entry which is preliminary data.</text>
</comment>
<evidence type="ECO:0000256" key="1">
    <source>
        <dbReference type="ARBA" id="ARBA00010139"/>
    </source>
</evidence>
<name>A0ABW2CCZ6_9ACTN</name>
<evidence type="ECO:0000256" key="2">
    <source>
        <dbReference type="ARBA" id="ARBA00022630"/>
    </source>
</evidence>
<dbReference type="EC" id="1.14.13.-" evidence="5"/>
<keyword evidence="2" id="KW-0285">Flavoprotein</keyword>
<gene>
    <name evidence="5" type="ORF">ACFQKB_06375</name>
</gene>
<sequence>MSRPATTLIIGAGFAGLGTAIRLLREGVDDFVILERGDDVGGTWRDNTYPGAACDIPSALYSFSFAQNPGWTHVYARGPEILGYIRDMTERYGLRRFIRFGTEVTGLTYTEDTGTWTASTASGEDHTARTVVMAAGPLANAGPPDIPGVASFRGRTIHSARWDHGYDMAGKRVAVIGTGASAVQLVPELTRRAARVTVFQRTPGWVLPRLDHRVPPRLRSLYHRRPAARSATRAAWFWGHEIMALGLVWDTVGSTAVAAAARLHLRRQVKDRWMRRRLTPHFRPGCKRMLMTSDYYPALQRPNCKLVTWPIAGISPDGVRTADGIEHQVDCIVFATGFDVCKTGTPFPIHGSGGRLLHEEWSRGAYAYKSVSVAGYPNLFFTFGPNSGPGHNSALVYMEAQIRYIARAVLTIVDRGLLALDVRADSQDRFNRRLQRRLERTTWNSGCTSWYLTQDGRNVTMYPGFATQYTRQMARLDLNDYHLTPTLPGT</sequence>